<feature type="transmembrane region" description="Helical" evidence="1">
    <location>
        <begin position="81"/>
        <end position="98"/>
    </location>
</feature>
<evidence type="ECO:0000313" key="3">
    <source>
        <dbReference type="Proteomes" id="UP001144280"/>
    </source>
</evidence>
<keyword evidence="1" id="KW-0472">Membrane</keyword>
<reference evidence="2" key="1">
    <citation type="submission" date="2022-12" db="EMBL/GenBank/DDBJ databases">
        <title>New Phytohabitans aurantiacus sp. RD004123 nov., an actinomycete isolated from soil.</title>
        <authorList>
            <person name="Triningsih D.W."/>
            <person name="Harunari E."/>
            <person name="Igarashi Y."/>
        </authorList>
    </citation>
    <scope>NUCLEOTIDE SEQUENCE</scope>
    <source>
        <strain evidence="2">RD004123</strain>
    </source>
</reference>
<sequence>MNRLVRGGLLLLGGLHLSWGVPAVLAPRWFFDTFPGFGRAWTAAYPPYNAHLVTDLGATFLTLGVLLLLAAWFADRRVTAVVLAGVLVFSTLHLAFHARHHGELAGGDLTASLAALVLGVLMPIALLVLDRRNRA</sequence>
<keyword evidence="3" id="KW-1185">Reference proteome</keyword>
<proteinExistence type="predicted"/>
<keyword evidence="1" id="KW-1133">Transmembrane helix</keyword>
<evidence type="ECO:0000313" key="2">
    <source>
        <dbReference type="EMBL" id="GLH95056.1"/>
    </source>
</evidence>
<gene>
    <name evidence="2" type="ORF">Pa4123_03280</name>
</gene>
<evidence type="ECO:0000256" key="1">
    <source>
        <dbReference type="SAM" id="Phobius"/>
    </source>
</evidence>
<accession>A0ABQ5QMG8</accession>
<dbReference type="EMBL" id="BSDI01000001">
    <property type="protein sequence ID" value="GLH95056.1"/>
    <property type="molecule type" value="Genomic_DNA"/>
</dbReference>
<comment type="caution">
    <text evidence="2">The sequence shown here is derived from an EMBL/GenBank/DDBJ whole genome shotgun (WGS) entry which is preliminary data.</text>
</comment>
<feature type="transmembrane region" description="Helical" evidence="1">
    <location>
        <begin position="110"/>
        <end position="129"/>
    </location>
</feature>
<dbReference type="Proteomes" id="UP001144280">
    <property type="component" value="Unassembled WGS sequence"/>
</dbReference>
<dbReference type="RefSeq" id="WP_281891919.1">
    <property type="nucleotide sequence ID" value="NZ_BSDI01000001.1"/>
</dbReference>
<keyword evidence="1" id="KW-0812">Transmembrane</keyword>
<feature type="transmembrane region" description="Helical" evidence="1">
    <location>
        <begin position="56"/>
        <end position="74"/>
    </location>
</feature>
<organism evidence="2 3">
    <name type="scientific">Phytohabitans aurantiacus</name>
    <dbReference type="NCBI Taxonomy" id="3016789"/>
    <lineage>
        <taxon>Bacteria</taxon>
        <taxon>Bacillati</taxon>
        <taxon>Actinomycetota</taxon>
        <taxon>Actinomycetes</taxon>
        <taxon>Micromonosporales</taxon>
        <taxon>Micromonosporaceae</taxon>
    </lineage>
</organism>
<protein>
    <submittedName>
        <fullName evidence="2">Uncharacterized protein</fullName>
    </submittedName>
</protein>
<name>A0ABQ5QMG8_9ACTN</name>